<organism evidence="3 4">
    <name type="scientific">Aureobasidium pullulans</name>
    <name type="common">Black yeast</name>
    <name type="synonym">Pullularia pullulans</name>
    <dbReference type="NCBI Taxonomy" id="5580"/>
    <lineage>
        <taxon>Eukaryota</taxon>
        <taxon>Fungi</taxon>
        <taxon>Dikarya</taxon>
        <taxon>Ascomycota</taxon>
        <taxon>Pezizomycotina</taxon>
        <taxon>Dothideomycetes</taxon>
        <taxon>Dothideomycetidae</taxon>
        <taxon>Dothideales</taxon>
        <taxon>Saccotheciaceae</taxon>
        <taxon>Aureobasidium</taxon>
    </lineage>
</organism>
<gene>
    <name evidence="3" type="ORF">QM012_009133</name>
</gene>
<name>A0ABR0TIM4_AURPU</name>
<dbReference type="PANTHER" id="PTHR33119:SF1">
    <property type="entry name" value="FE2OG DIOXYGENASE DOMAIN-CONTAINING PROTEIN"/>
    <property type="match status" value="1"/>
</dbReference>
<dbReference type="Pfam" id="PF14033">
    <property type="entry name" value="DUF4246"/>
    <property type="match status" value="1"/>
</dbReference>
<evidence type="ECO:0000313" key="4">
    <source>
        <dbReference type="Proteomes" id="UP001341245"/>
    </source>
</evidence>
<proteinExistence type="predicted"/>
<evidence type="ECO:0000259" key="1">
    <source>
        <dbReference type="Pfam" id="PF14033"/>
    </source>
</evidence>
<dbReference type="EMBL" id="JASGXD010000008">
    <property type="protein sequence ID" value="KAK6004283.1"/>
    <property type="molecule type" value="Genomic_DNA"/>
</dbReference>
<reference evidence="3 4" key="1">
    <citation type="submission" date="2023-11" db="EMBL/GenBank/DDBJ databases">
        <title>Draft genome sequence and annotation of the polyextremotolerant black yeast-like fungus Aureobasidium pullulans NRRL 62042.</title>
        <authorList>
            <person name="Dielentheis-Frenken M.R.E."/>
            <person name="Wibberg D."/>
            <person name="Blank L.M."/>
            <person name="Tiso T."/>
        </authorList>
    </citation>
    <scope>NUCLEOTIDE SEQUENCE [LARGE SCALE GENOMIC DNA]</scope>
    <source>
        <strain evidence="3 4">NRRL 62042</strain>
    </source>
</reference>
<sequence length="657" mass="75559">MTDPCLCNDGHGSLKVPGFADVPLDLEFYSHNRFTHGATEWAQWPNLTARELAMLGLMNDLTEQHGWHEDIFDDDLMVDWRMQALSRPLVSPKAWDWCLAELRDKAPYFEQTGNIVVFNTGAGIVNSDAVAEMIQTELRDAAELLEAYEKAPRQQAVLNLVDPSLFPLVYGRTRVLMDSGRVGLDNTINSCGRGEIVLEFPPGYFRRQKHVSPYPAWSEEVIPRETNFDDGRWSARYQWLPCEVDFINNSGTDVRITSHVNNLHPIRSRALYGTIAKLISQSIESWNQILIKQNRGRTPMRIRTYGVEPDNERPKWAIWGNLREVESECNNSAFKEAVGKLEEKEGNQISPTWETEDGGLWNVLYTKWKRLRTWRHPEPGTAFGYNNWRTGRAGKTIIDRKVDDPGFNNCHDFYKVALQDSFRNKGLQVVVKISSVELTPQDSAYSGTDWHLDGMLNDHIVASALYVFDVKNVTEARLSFRQQTRMEQEEFHYSKYEMERLMEVFANPGDGEDMDDFVMVDFPPSLQDLGSVVAPQGRLLVWPNVLHYRMEPIQLLDPTVSGHCKFMSLHLVDPHYRICSTRNVPPQRHDWWVEEAIEATGAAKHCLPPELISQIDAETGNWPIDIEEAERVRLDREQEQNTADEYIMSRGAHRYIF</sequence>
<protein>
    <submittedName>
        <fullName evidence="3">Uncharacterized protein</fullName>
    </submittedName>
</protein>
<dbReference type="Pfam" id="PF21666">
    <property type="entry name" value="DUF4246_N"/>
    <property type="match status" value="1"/>
</dbReference>
<dbReference type="Proteomes" id="UP001341245">
    <property type="component" value="Unassembled WGS sequence"/>
</dbReference>
<evidence type="ECO:0000313" key="3">
    <source>
        <dbReference type="EMBL" id="KAK6004283.1"/>
    </source>
</evidence>
<comment type="caution">
    <text evidence="3">The sequence shown here is derived from an EMBL/GenBank/DDBJ whole genome shotgun (WGS) entry which is preliminary data.</text>
</comment>
<dbReference type="PANTHER" id="PTHR33119">
    <property type="entry name" value="IFI3P"/>
    <property type="match status" value="1"/>
</dbReference>
<keyword evidence="4" id="KW-1185">Reference proteome</keyword>
<dbReference type="InterPro" id="IPR049192">
    <property type="entry name" value="DUF4246_C"/>
</dbReference>
<feature type="domain" description="DUF4246" evidence="1">
    <location>
        <begin position="93"/>
        <end position="594"/>
    </location>
</feature>
<feature type="domain" description="DUF4246" evidence="2">
    <location>
        <begin position="16"/>
        <end position="81"/>
    </location>
</feature>
<dbReference type="InterPro" id="IPR049207">
    <property type="entry name" value="DUF4246_N"/>
</dbReference>
<evidence type="ECO:0000259" key="2">
    <source>
        <dbReference type="Pfam" id="PF21666"/>
    </source>
</evidence>
<accession>A0ABR0TIM4</accession>
<dbReference type="InterPro" id="IPR025340">
    <property type="entry name" value="DUF4246"/>
</dbReference>